<dbReference type="CDD" id="cd00037">
    <property type="entry name" value="CLECT"/>
    <property type="match status" value="1"/>
</dbReference>
<dbReference type="Gene3D" id="3.50.4.10">
    <property type="entry name" value="Hepatocyte Growth Factor"/>
    <property type="match status" value="1"/>
</dbReference>
<dbReference type="PROSITE" id="PS50041">
    <property type="entry name" value="C_TYPE_LECTIN_2"/>
    <property type="match status" value="1"/>
</dbReference>
<dbReference type="Proteomes" id="UP000041254">
    <property type="component" value="Unassembled WGS sequence"/>
</dbReference>
<evidence type="ECO:0000259" key="1">
    <source>
        <dbReference type="PROSITE" id="PS50041"/>
    </source>
</evidence>
<dbReference type="InterPro" id="IPR001304">
    <property type="entry name" value="C-type_lectin-like"/>
</dbReference>
<reference evidence="2 3" key="1">
    <citation type="submission" date="2014-11" db="EMBL/GenBank/DDBJ databases">
        <authorList>
            <person name="Zhu J."/>
            <person name="Qi W."/>
            <person name="Song R."/>
        </authorList>
    </citation>
    <scope>NUCLEOTIDE SEQUENCE [LARGE SCALE GENOMIC DNA]</scope>
</reference>
<proteinExistence type="predicted"/>
<sequence>MSIAGRSTAEVPQRWLLPRLNFLLLSAPYSTKLGRMKHLLALTALSCLSGIHGALVKTGCYDVGYEYGPEGFGPVYSTTLQEVPMDGTASDPAMPWLACEDMCEQTDGCNYFTWEAGKCHKIKEERDKMWAPNEVYVTEAADEAECVQSCAEDPECNIGHRFEPPICKLKTSLVPVKQLKAWYTLVSGPAPCPGLNRTELVELGKTSVGTGGCALNYERSGDMCYRIAYDDRKTQPDAATECAKVENGSLAMPKTRELGLNILALFCPKVPEGVGIGPVIEKPTEVGSSTFECVVPRGDNLDGPYYMGLVSEQIGSGLNVSIGAWSWVDGEPLGEWSAWGGQGENTPLLYGDFPTIQPDNTSGKQLCTYFYPRNSPEFGGSPNGGWGDEDCLHKCLFPAQDMNRTSQSTCWTQGEGGYFDVSDVDADPSGQLGGLVTAAEWDEGINVGKITDTPRHYICEAPIGMEGVALDDCVDDPDKVSPGMCGCGVKDIDSDLDGLMDCLDSAPDDATIRSANETVAAQITNMLQNSSMAATPDDVSASVPPEETVAEPKGAVMWTVAEEDLTAADALKRLRRA</sequence>
<dbReference type="EMBL" id="CDMY01000251">
    <property type="protein sequence ID" value="CEL96995.1"/>
    <property type="molecule type" value="Genomic_DNA"/>
</dbReference>
<dbReference type="Pfam" id="PF14295">
    <property type="entry name" value="PAN_4"/>
    <property type="match status" value="2"/>
</dbReference>
<dbReference type="VEuPathDB" id="CryptoDB:Vbra_12144"/>
<accession>A0A0G4EKA7</accession>
<dbReference type="OrthoDB" id="438604at2759"/>
<protein>
    <recommendedName>
        <fullName evidence="1">C-type lectin domain-containing protein</fullName>
    </recommendedName>
</protein>
<dbReference type="InParanoid" id="A0A0G4EKA7"/>
<dbReference type="Gene3D" id="3.10.100.10">
    <property type="entry name" value="Mannose-Binding Protein A, subunit A"/>
    <property type="match status" value="1"/>
</dbReference>
<dbReference type="InterPro" id="IPR003609">
    <property type="entry name" value="Pan_app"/>
</dbReference>
<dbReference type="InterPro" id="IPR050801">
    <property type="entry name" value="Ca-Dep_Lectins_ImmuneDev"/>
</dbReference>
<dbReference type="InterPro" id="IPR016186">
    <property type="entry name" value="C-type_lectin-like/link_sf"/>
</dbReference>
<dbReference type="AlphaFoldDB" id="A0A0G4EKA7"/>
<evidence type="ECO:0000313" key="2">
    <source>
        <dbReference type="EMBL" id="CEL96995.1"/>
    </source>
</evidence>
<name>A0A0G4EKA7_VITBC</name>
<keyword evidence="3" id="KW-1185">Reference proteome</keyword>
<organism evidence="2 3">
    <name type="scientific">Vitrella brassicaformis (strain CCMP3155)</name>
    <dbReference type="NCBI Taxonomy" id="1169540"/>
    <lineage>
        <taxon>Eukaryota</taxon>
        <taxon>Sar</taxon>
        <taxon>Alveolata</taxon>
        <taxon>Colpodellida</taxon>
        <taxon>Vitrellaceae</taxon>
        <taxon>Vitrella</taxon>
    </lineage>
</organism>
<gene>
    <name evidence="2" type="ORF">Vbra_12144</name>
</gene>
<evidence type="ECO:0000313" key="3">
    <source>
        <dbReference type="Proteomes" id="UP000041254"/>
    </source>
</evidence>
<dbReference type="InterPro" id="IPR016187">
    <property type="entry name" value="CTDL_fold"/>
</dbReference>
<dbReference type="PANTHER" id="PTHR22801:SF63">
    <property type="entry name" value="C-TYPE LECTIN DOMAIN-CONTAINING PROTEIN"/>
    <property type="match status" value="1"/>
</dbReference>
<dbReference type="SUPFAM" id="SSF56436">
    <property type="entry name" value="C-type lectin-like"/>
    <property type="match status" value="1"/>
</dbReference>
<feature type="domain" description="C-type lectin" evidence="1">
    <location>
        <begin position="220"/>
        <end position="400"/>
    </location>
</feature>
<dbReference type="PhylomeDB" id="A0A0G4EKA7"/>
<dbReference type="PANTHER" id="PTHR22801">
    <property type="entry name" value="LITHOSTATHINE"/>
    <property type="match status" value="1"/>
</dbReference>